<dbReference type="OrthoDB" id="9781757at2"/>
<sequence>MTTPTETIQEFMAVFASAWATRDAAQVASFFSDDAVYHNIPMDPVQGRDAIAATVAGFMAMGGHVTVDIRHIVAEVAVVMLERVDHFVGSERTIALPVVGVFEVHDGKITAWRDYFDSGQLTDQFVAPQDDSRAD</sequence>
<keyword evidence="2" id="KW-0378">Hydrolase</keyword>
<evidence type="ECO:0000259" key="1">
    <source>
        <dbReference type="Pfam" id="PF07858"/>
    </source>
</evidence>
<evidence type="ECO:0000313" key="2">
    <source>
        <dbReference type="EMBL" id="PIB78469.1"/>
    </source>
</evidence>
<feature type="domain" description="Limonene-1,2-epoxide hydrolase" evidence="1">
    <location>
        <begin position="13"/>
        <end position="123"/>
    </location>
</feature>
<dbReference type="InterPro" id="IPR011944">
    <property type="entry name" value="Steroid_delta5-4_isomerase"/>
</dbReference>
<dbReference type="InterPro" id="IPR032710">
    <property type="entry name" value="NTF2-like_dom_sf"/>
</dbReference>
<name>A0A2G5PJH8_MYCCE</name>
<gene>
    <name evidence="2" type="ORF">CQY23_13445</name>
</gene>
<dbReference type="SUPFAM" id="SSF54427">
    <property type="entry name" value="NTF2-like"/>
    <property type="match status" value="1"/>
</dbReference>
<dbReference type="EMBL" id="PDKV01000015">
    <property type="protein sequence ID" value="PIB78469.1"/>
    <property type="molecule type" value="Genomic_DNA"/>
</dbReference>
<dbReference type="InterPro" id="IPR013100">
    <property type="entry name" value="LEH"/>
</dbReference>
<dbReference type="Proteomes" id="UP000230971">
    <property type="component" value="Unassembled WGS sequence"/>
</dbReference>
<comment type="caution">
    <text evidence="2">The sequence shown here is derived from an EMBL/GenBank/DDBJ whole genome shotgun (WGS) entry which is preliminary data.</text>
</comment>
<reference evidence="2 3" key="1">
    <citation type="journal article" date="2017" name="Infect. Genet. Evol.">
        <title>The new phylogeny of the genus Mycobacterium: The old and the news.</title>
        <authorList>
            <person name="Tortoli E."/>
            <person name="Fedrizzi T."/>
            <person name="Meehan C.J."/>
            <person name="Trovato A."/>
            <person name="Grottola A."/>
            <person name="Giacobazzi E."/>
            <person name="Serpini G.F."/>
            <person name="Tagliazucchi S."/>
            <person name="Fabio A."/>
            <person name="Bettua C."/>
            <person name="Bertorelli R."/>
            <person name="Frascaro F."/>
            <person name="De Sanctis V."/>
            <person name="Pecorari M."/>
            <person name="Jousson O."/>
            <person name="Segata N."/>
            <person name="Cirillo D.M."/>
        </authorList>
    </citation>
    <scope>NUCLEOTIDE SEQUENCE [LARGE SCALE GENOMIC DNA]</scope>
    <source>
        <strain evidence="2 3">NCTC 12882</strain>
    </source>
</reference>
<dbReference type="Pfam" id="PF07858">
    <property type="entry name" value="LEH"/>
    <property type="match status" value="1"/>
</dbReference>
<organism evidence="2 3">
    <name type="scientific">Mycobacterium celatum</name>
    <dbReference type="NCBI Taxonomy" id="28045"/>
    <lineage>
        <taxon>Bacteria</taxon>
        <taxon>Bacillati</taxon>
        <taxon>Actinomycetota</taxon>
        <taxon>Actinomycetes</taxon>
        <taxon>Mycobacteriales</taxon>
        <taxon>Mycobacteriaceae</taxon>
        <taxon>Mycobacterium</taxon>
    </lineage>
</organism>
<dbReference type="RefSeq" id="WP_084707187.1">
    <property type="nucleotide sequence ID" value="NZ_BBUN01000249.1"/>
</dbReference>
<dbReference type="AlphaFoldDB" id="A0A2G5PJH8"/>
<protein>
    <submittedName>
        <fullName evidence="2">Limonene-1,2-epoxide hydrolase</fullName>
    </submittedName>
</protein>
<dbReference type="Gene3D" id="3.10.450.50">
    <property type="match status" value="1"/>
</dbReference>
<evidence type="ECO:0000313" key="3">
    <source>
        <dbReference type="Proteomes" id="UP000230971"/>
    </source>
</evidence>
<dbReference type="NCBIfam" id="TIGR02246">
    <property type="entry name" value="SgcJ/EcaC family oxidoreductase"/>
    <property type="match status" value="1"/>
</dbReference>
<dbReference type="GO" id="GO:0016787">
    <property type="term" value="F:hydrolase activity"/>
    <property type="evidence" value="ECO:0007669"/>
    <property type="project" value="UniProtKB-KW"/>
</dbReference>
<accession>A0A2G5PJH8</accession>
<proteinExistence type="predicted"/>